<organism evidence="2 3">
    <name type="scientific">Methylobacterium oryzae CBMB20</name>
    <dbReference type="NCBI Taxonomy" id="693986"/>
    <lineage>
        <taxon>Bacteria</taxon>
        <taxon>Pseudomonadati</taxon>
        <taxon>Pseudomonadota</taxon>
        <taxon>Alphaproteobacteria</taxon>
        <taxon>Hyphomicrobiales</taxon>
        <taxon>Methylobacteriaceae</taxon>
        <taxon>Methylobacterium</taxon>
    </lineage>
</organism>
<proteinExistence type="inferred from homology"/>
<protein>
    <submittedName>
        <fullName evidence="2">MucR family transcriptional regulator</fullName>
    </submittedName>
</protein>
<dbReference type="InterPro" id="IPR041920">
    <property type="entry name" value="ROS/MUCR_sf"/>
</dbReference>
<dbReference type="Gene3D" id="1.10.10.1550">
    <property type="entry name" value="ROS/MUCR transcriptional regulator protein"/>
    <property type="match status" value="1"/>
</dbReference>
<dbReference type="EMBL" id="CP003811">
    <property type="protein sequence ID" value="AIQ93334.1"/>
    <property type="molecule type" value="Genomic_DNA"/>
</dbReference>
<sequence>MRSIALPKDQDHLESTISEVAVRVVTAYLSNNAIPHTSLPPLLATVHGALFALTDRPKAAEIPYEQPTPAQIHRSVCPDGIVSFIDGRSYKTLKRHLTAHGLTPASYRARYGLPEDYPMTAPGYAERRSEIAKAIRLGRNAA</sequence>
<accession>A0A089QFH8</accession>
<dbReference type="GO" id="GO:0006355">
    <property type="term" value="P:regulation of DNA-templated transcription"/>
    <property type="evidence" value="ECO:0007669"/>
    <property type="project" value="InterPro"/>
</dbReference>
<evidence type="ECO:0000313" key="3">
    <source>
        <dbReference type="Proteomes" id="UP000029492"/>
    </source>
</evidence>
<keyword evidence="3" id="KW-1185">Reference proteome</keyword>
<comment type="similarity">
    <text evidence="1">Belongs to the ros/MucR family.</text>
</comment>
<dbReference type="eggNOG" id="COG4957">
    <property type="taxonomic scope" value="Bacteria"/>
</dbReference>
<dbReference type="Proteomes" id="UP000029492">
    <property type="component" value="Chromosome"/>
</dbReference>
<evidence type="ECO:0000256" key="1">
    <source>
        <dbReference type="ARBA" id="ARBA00007031"/>
    </source>
</evidence>
<name>A0A089QFH8_9HYPH</name>
<gene>
    <name evidence="2" type="ORF">MOC_5579</name>
</gene>
<dbReference type="STRING" id="693986.MOC_5579"/>
<dbReference type="HOGENOM" id="CLU_106247_0_0_5"/>
<dbReference type="GO" id="GO:0008270">
    <property type="term" value="F:zinc ion binding"/>
    <property type="evidence" value="ECO:0007669"/>
    <property type="project" value="InterPro"/>
</dbReference>
<dbReference type="KEGG" id="mor:MOC_5579"/>
<dbReference type="InterPro" id="IPR008807">
    <property type="entry name" value="ROS_MUCR"/>
</dbReference>
<dbReference type="Pfam" id="PF05443">
    <property type="entry name" value="ROS_MUCR"/>
    <property type="match status" value="1"/>
</dbReference>
<evidence type="ECO:0000313" key="2">
    <source>
        <dbReference type="EMBL" id="AIQ93334.1"/>
    </source>
</evidence>
<reference evidence="2 3" key="1">
    <citation type="journal article" date="2014" name="PLoS ONE">
        <title>Genome Information of Methylobacterium oryzae, a Plant-Probiotic Methylotroph in the Phyllosphere.</title>
        <authorList>
            <person name="Kwak M.J."/>
            <person name="Jeong H."/>
            <person name="Madhaiyan M."/>
            <person name="Lee Y."/>
            <person name="Sa T.M."/>
            <person name="Oh T.K."/>
            <person name="Kim J.F."/>
        </authorList>
    </citation>
    <scope>NUCLEOTIDE SEQUENCE [LARGE SCALE GENOMIC DNA]</scope>
    <source>
        <strain evidence="2 3">CBMB20</strain>
    </source>
</reference>
<dbReference type="AlphaFoldDB" id="A0A089QFH8"/>
<dbReference type="GO" id="GO:0003677">
    <property type="term" value="F:DNA binding"/>
    <property type="evidence" value="ECO:0007669"/>
    <property type="project" value="InterPro"/>
</dbReference>